<dbReference type="InterPro" id="IPR052816">
    <property type="entry name" value="Peroxisomal_Membrane_PEX28-32"/>
</dbReference>
<dbReference type="GO" id="GO:0005778">
    <property type="term" value="C:peroxisomal membrane"/>
    <property type="evidence" value="ECO:0007669"/>
    <property type="project" value="TreeGrafter"/>
</dbReference>
<evidence type="ECO:0000256" key="3">
    <source>
        <dbReference type="ARBA" id="ARBA00022989"/>
    </source>
</evidence>
<dbReference type="Proteomes" id="UP000199069">
    <property type="component" value="Unassembled WGS sequence"/>
</dbReference>
<dbReference type="AlphaFoldDB" id="A0A0K3C829"/>
<feature type="compositionally biased region" description="Low complexity" evidence="5">
    <location>
        <begin position="377"/>
        <end position="405"/>
    </location>
</feature>
<dbReference type="SUPFAM" id="SSF57959">
    <property type="entry name" value="Leucine zipper domain"/>
    <property type="match status" value="1"/>
</dbReference>
<name>A0A0K3C829_RHOTO</name>
<dbReference type="InterPro" id="IPR046347">
    <property type="entry name" value="bZIP_sf"/>
</dbReference>
<organism evidence="8 9">
    <name type="scientific">Rhodotorula toruloides</name>
    <name type="common">Yeast</name>
    <name type="synonym">Rhodosporidium toruloides</name>
    <dbReference type="NCBI Taxonomy" id="5286"/>
    <lineage>
        <taxon>Eukaryota</taxon>
        <taxon>Fungi</taxon>
        <taxon>Dikarya</taxon>
        <taxon>Basidiomycota</taxon>
        <taxon>Pucciniomycotina</taxon>
        <taxon>Microbotryomycetes</taxon>
        <taxon>Sporidiobolales</taxon>
        <taxon>Sporidiobolaceae</taxon>
        <taxon>Rhodotorula</taxon>
    </lineage>
</organism>
<dbReference type="Gene3D" id="3.30.160.60">
    <property type="entry name" value="Classic Zinc Finger"/>
    <property type="match status" value="1"/>
</dbReference>
<proteinExistence type="predicted"/>
<comment type="subcellular location">
    <subcellularLocation>
        <location evidence="1">Membrane</location>
        <topology evidence="1">Multi-pass membrane protein</topology>
    </subcellularLocation>
</comment>
<dbReference type="EMBL" id="CWKI01000003">
    <property type="protein sequence ID" value="CTR05859.1"/>
    <property type="molecule type" value="Genomic_DNA"/>
</dbReference>
<gene>
    <name evidence="8" type="primary">FGENESH: predicted gene_3.171</name>
    <name evidence="8" type="ORF">BN2166_0017200</name>
</gene>
<dbReference type="STRING" id="5286.A0A0K3C829"/>
<evidence type="ECO:0000256" key="6">
    <source>
        <dbReference type="SAM" id="Phobius"/>
    </source>
</evidence>
<accession>A0A0K3C829</accession>
<sequence length="758" mass="81440">MNQYTKLFAAQQAPSKGSFDEAAADLSAFLDLSSLTNDASVAVPAHEQPSSAFSNAFSGLRPVDDSLLDSPLDLELSPASSFATSPFDFGNPASGSGSEFTSPLLDGSFDSPLVESYPIASVANDMPSLFAPAPSSFTAAGGIDLAALASSIGLSLPPLPSFAPAPAPAATSMMEDIKPVIPSSSSPVQLARTESTLFDAAPVAVEEAMPAQRRKTAAQIKKEAAASLEEKPFKRDKFTGIRNTKKPPVAYDAPTLPKNYLTESATSKKRAGSAKVAASVSKRARSEASVTPAPQPELPQAQPEPINEDNLDDDQLAAIELKRRSNTLAARRSRARKAAYIQELKDEIDRLKQLNEALQGELGVARAANQRARERLATSARSSSSSPSAHHAMSTPAAPAAPDKAPTFPSLRSLGNLDDLLVGAVLKAGSPTTVQGSKEALSLQTTSVNFRRFVQKAGPIFVAQDAVESVLRWEDPAKTLFFAACWGFLCYWPSLIILLPNVVLVSILLATYQAKKATGQAPESQEGPTPLAREPPSEGSVDYLANLQNIQIMMGRVADLSDLLRSTVPFLTWRDERLTRAALHLAIVSSFLLAFAAHFVPWRLVFFVAGESAFFLGHPIVQTFIASLAPYLSASSKERSKLVRKLLEDDALNDEELEMEVVEVQRIEVETRVPDAPVEAAWQSEAVVGGELPSGFRWLGEWEDATPSDGAVDAEGWTYLHLDGTRSTTPFVQGEKGPLWAQSRRRRLTRRAIKNPLL</sequence>
<feature type="region of interest" description="Disordered" evidence="5">
    <location>
        <begin position="371"/>
        <end position="405"/>
    </location>
</feature>
<keyword evidence="4 6" id="KW-0472">Membrane</keyword>
<keyword evidence="2 6" id="KW-0812">Transmembrane</keyword>
<feature type="transmembrane region" description="Helical" evidence="6">
    <location>
        <begin position="491"/>
        <end position="512"/>
    </location>
</feature>
<feature type="domain" description="BZIP" evidence="7">
    <location>
        <begin position="322"/>
        <end position="362"/>
    </location>
</feature>
<evidence type="ECO:0000256" key="1">
    <source>
        <dbReference type="ARBA" id="ARBA00004141"/>
    </source>
</evidence>
<evidence type="ECO:0000259" key="7">
    <source>
        <dbReference type="PROSITE" id="PS50217"/>
    </source>
</evidence>
<evidence type="ECO:0000256" key="4">
    <source>
        <dbReference type="ARBA" id="ARBA00023136"/>
    </source>
</evidence>
<feature type="compositionally biased region" description="Low complexity" evidence="5">
    <location>
        <begin position="273"/>
        <end position="305"/>
    </location>
</feature>
<dbReference type="GO" id="GO:0003700">
    <property type="term" value="F:DNA-binding transcription factor activity"/>
    <property type="evidence" value="ECO:0007669"/>
    <property type="project" value="InterPro"/>
</dbReference>
<dbReference type="PANTHER" id="PTHR28304:SF2">
    <property type="entry name" value="PEROXISOMAL MEMBRANE PROTEIN PEX29"/>
    <property type="match status" value="1"/>
</dbReference>
<evidence type="ECO:0000256" key="2">
    <source>
        <dbReference type="ARBA" id="ARBA00022692"/>
    </source>
</evidence>
<dbReference type="InterPro" id="IPR004827">
    <property type="entry name" value="bZIP"/>
</dbReference>
<keyword evidence="3 6" id="KW-1133">Transmembrane helix</keyword>
<evidence type="ECO:0000313" key="9">
    <source>
        <dbReference type="Proteomes" id="UP000199069"/>
    </source>
</evidence>
<dbReference type="SMART" id="SM00338">
    <property type="entry name" value="BRLZ"/>
    <property type="match status" value="1"/>
</dbReference>
<dbReference type="Pfam" id="PF07716">
    <property type="entry name" value="bZIP_2"/>
    <property type="match status" value="1"/>
</dbReference>
<dbReference type="InterPro" id="IPR010482">
    <property type="entry name" value="TECPR1-like_DysF"/>
</dbReference>
<dbReference type="PROSITE" id="PS00036">
    <property type="entry name" value="BZIP_BASIC"/>
    <property type="match status" value="1"/>
</dbReference>
<protein>
    <submittedName>
        <fullName evidence="8">BY PROTMAP: gi|342319082|gb|EGU11033.1| Proteophosphoglycan ppg4 [Rhodotorula glutinis ATCC 204091]</fullName>
    </submittedName>
</protein>
<dbReference type="PROSITE" id="PS50217">
    <property type="entry name" value="BZIP"/>
    <property type="match status" value="1"/>
</dbReference>
<dbReference type="Pfam" id="PF06398">
    <property type="entry name" value="Pex24p"/>
    <property type="match status" value="1"/>
</dbReference>
<feature type="transmembrane region" description="Helical" evidence="6">
    <location>
        <begin position="581"/>
        <end position="600"/>
    </location>
</feature>
<feature type="transmembrane region" description="Helical" evidence="6">
    <location>
        <begin position="612"/>
        <end position="634"/>
    </location>
</feature>
<keyword evidence="9" id="KW-1185">Reference proteome</keyword>
<dbReference type="GO" id="GO:0007031">
    <property type="term" value="P:peroxisome organization"/>
    <property type="evidence" value="ECO:0007669"/>
    <property type="project" value="UniProtKB-ARBA"/>
</dbReference>
<dbReference type="PANTHER" id="PTHR28304">
    <property type="entry name" value="PEROXISOMAL MEMBRANE PROTEIN PEX29"/>
    <property type="match status" value="1"/>
</dbReference>
<evidence type="ECO:0000313" key="8">
    <source>
        <dbReference type="EMBL" id="CTR05859.1"/>
    </source>
</evidence>
<reference evidence="8 9" key="1">
    <citation type="submission" date="2015-07" db="EMBL/GenBank/DDBJ databases">
        <authorList>
            <person name="Cajimat M.N.B."/>
            <person name="Milazzo M.L."/>
            <person name="Fulhorst C.F."/>
        </authorList>
    </citation>
    <scope>NUCLEOTIDE SEQUENCE [LARGE SCALE GENOMIC DNA]</scope>
    <source>
        <strain evidence="8">Single colony</strain>
    </source>
</reference>
<evidence type="ECO:0000256" key="5">
    <source>
        <dbReference type="SAM" id="MobiDB-lite"/>
    </source>
</evidence>
<feature type="region of interest" description="Disordered" evidence="5">
    <location>
        <begin position="235"/>
        <end position="309"/>
    </location>
</feature>